<keyword evidence="3" id="KW-1185">Reference proteome</keyword>
<dbReference type="InterPro" id="IPR036237">
    <property type="entry name" value="Xyl_isomerase-like_sf"/>
</dbReference>
<dbReference type="RefSeq" id="WP_317637650.1">
    <property type="nucleotide sequence ID" value="NZ_AP026803.1"/>
</dbReference>
<evidence type="ECO:0000313" key="2">
    <source>
        <dbReference type="EMBL" id="BDR59926.1"/>
    </source>
</evidence>
<dbReference type="Gene3D" id="3.20.20.150">
    <property type="entry name" value="Divalent-metal-dependent TIM barrel enzymes"/>
    <property type="match status" value="1"/>
</dbReference>
<reference evidence="2 3" key="1">
    <citation type="journal article" date="2023" name="Microbiol. Spectr.">
        <title>Symbiosis of Carpenter Bees with Uncharacterized Lactic Acid Bacteria Showing NAD Auxotrophy.</title>
        <authorList>
            <person name="Kawasaki S."/>
            <person name="Ozawa K."/>
            <person name="Mori T."/>
            <person name="Yamamoto A."/>
            <person name="Ito M."/>
            <person name="Ohkuma M."/>
            <person name="Sakamoto M."/>
            <person name="Matsutani M."/>
        </authorList>
    </citation>
    <scope>NUCLEOTIDE SEQUENCE [LARGE SCALE GENOMIC DNA]</scope>
    <source>
        <strain evidence="2 3">Kim32-2</strain>
    </source>
</reference>
<organism evidence="2 3">
    <name type="scientific">Lactobacillus xylocopicola</name>
    <dbReference type="NCBI Taxonomy" id="2976676"/>
    <lineage>
        <taxon>Bacteria</taxon>
        <taxon>Bacillati</taxon>
        <taxon>Bacillota</taxon>
        <taxon>Bacilli</taxon>
        <taxon>Lactobacillales</taxon>
        <taxon>Lactobacillaceae</taxon>
        <taxon>Lactobacillus</taxon>
    </lineage>
</organism>
<proteinExistence type="predicted"/>
<dbReference type="EMBL" id="AP026803">
    <property type="protein sequence ID" value="BDR59926.1"/>
    <property type="molecule type" value="Genomic_DNA"/>
</dbReference>
<dbReference type="PANTHER" id="PTHR12110">
    <property type="entry name" value="HYDROXYPYRUVATE ISOMERASE"/>
    <property type="match status" value="1"/>
</dbReference>
<dbReference type="InterPro" id="IPR013022">
    <property type="entry name" value="Xyl_isomerase-like_TIM-brl"/>
</dbReference>
<evidence type="ECO:0000313" key="3">
    <source>
        <dbReference type="Proteomes" id="UP001321741"/>
    </source>
</evidence>
<sequence>MKLAYDASMFRDSTPLHETIDKVAALGYKYLELAPRTDFFWFYQYPKANSAMISKVRQWCKDAGIEISSLVPVQQWSSPDEQERQAAVRNLKRTIWLASELGVNTINTEFSGDKYNSVASEGQWYKSMEELLPIFEKEGIYLEIQAHPNDFIESSYSAAQLIRSLDSKNVGQVLCSAHAFYSDNGKGNVRKQILDSKDILSHVLIADTFNYAGSYGLRYTINPPAAPVTIHQHLNPGEGEVDMAAFYSTLREINFDGIVTNNVFMWPDRIEWSNEQTLKSIKAGLHIK</sequence>
<dbReference type="Pfam" id="PF01261">
    <property type="entry name" value="AP_endonuc_2"/>
    <property type="match status" value="1"/>
</dbReference>
<dbReference type="Proteomes" id="UP001321741">
    <property type="component" value="Chromosome"/>
</dbReference>
<gene>
    <name evidence="2" type="primary">iolH</name>
    <name evidence="2" type="ORF">KIM322_01870</name>
</gene>
<accession>A0ABM8BFB2</accession>
<protein>
    <submittedName>
        <fullName evidence="2">Protein IolH</fullName>
    </submittedName>
</protein>
<feature type="domain" description="Xylose isomerase-like TIM barrel" evidence="1">
    <location>
        <begin position="20"/>
        <end position="270"/>
    </location>
</feature>
<name>A0ABM8BFB2_9LACO</name>
<dbReference type="InterPro" id="IPR050312">
    <property type="entry name" value="IolE/XylAMocC-like"/>
</dbReference>
<evidence type="ECO:0000259" key="1">
    <source>
        <dbReference type="Pfam" id="PF01261"/>
    </source>
</evidence>
<dbReference type="SUPFAM" id="SSF51658">
    <property type="entry name" value="Xylose isomerase-like"/>
    <property type="match status" value="1"/>
</dbReference>
<dbReference type="PANTHER" id="PTHR12110:SF21">
    <property type="entry name" value="XYLOSE ISOMERASE-LIKE TIM BARREL DOMAIN-CONTAINING PROTEIN"/>
    <property type="match status" value="1"/>
</dbReference>